<evidence type="ECO:0000256" key="4">
    <source>
        <dbReference type="ARBA" id="ARBA00022553"/>
    </source>
</evidence>
<evidence type="ECO:0000313" key="14">
    <source>
        <dbReference type="EMBL" id="PNO69631.1"/>
    </source>
</evidence>
<evidence type="ECO:0000256" key="3">
    <source>
        <dbReference type="ARBA" id="ARBA00022475"/>
    </source>
</evidence>
<keyword evidence="9 11" id="KW-1133">Transmembrane helix</keyword>
<dbReference type="GO" id="GO:0005886">
    <property type="term" value="C:plasma membrane"/>
    <property type="evidence" value="ECO:0007669"/>
    <property type="project" value="UniProtKB-SubCell"/>
</dbReference>
<feature type="transmembrane region" description="Helical" evidence="11">
    <location>
        <begin position="529"/>
        <end position="550"/>
    </location>
</feature>
<dbReference type="NCBIfam" id="NF007984">
    <property type="entry name" value="PRK10712.1"/>
    <property type="match status" value="1"/>
</dbReference>
<feature type="transmembrane region" description="Helical" evidence="11">
    <location>
        <begin position="462"/>
        <end position="481"/>
    </location>
</feature>
<feature type="transmembrane region" description="Helical" evidence="11">
    <location>
        <begin position="380"/>
        <end position="402"/>
    </location>
</feature>
<keyword evidence="7" id="KW-0598">Phosphotransferase system</keyword>
<dbReference type="PROSITE" id="PS51099">
    <property type="entry name" value="PTS_EIIB_TYPE_2"/>
    <property type="match status" value="1"/>
</dbReference>
<dbReference type="CDD" id="cd05569">
    <property type="entry name" value="PTS_IIB_fructose"/>
    <property type="match status" value="1"/>
</dbReference>
<evidence type="ECO:0000256" key="6">
    <source>
        <dbReference type="ARBA" id="ARBA00022679"/>
    </source>
</evidence>
<dbReference type="PROSITE" id="PS51104">
    <property type="entry name" value="PTS_EIIC_TYPE_2"/>
    <property type="match status" value="1"/>
</dbReference>
<feature type="transmembrane region" description="Helical" evidence="11">
    <location>
        <begin position="267"/>
        <end position="290"/>
    </location>
</feature>
<dbReference type="Pfam" id="PF02378">
    <property type="entry name" value="PTS_EIIC"/>
    <property type="match status" value="1"/>
</dbReference>
<dbReference type="GO" id="GO:0090563">
    <property type="term" value="F:protein-phosphocysteine-sugar phosphotransferase activity"/>
    <property type="evidence" value="ECO:0007669"/>
    <property type="project" value="TreeGrafter"/>
</dbReference>
<evidence type="ECO:0000313" key="15">
    <source>
        <dbReference type="Proteomes" id="UP000030378"/>
    </source>
</evidence>
<evidence type="ECO:0000256" key="11">
    <source>
        <dbReference type="SAM" id="Phobius"/>
    </source>
</evidence>
<dbReference type="Gene3D" id="3.40.50.2300">
    <property type="match status" value="1"/>
</dbReference>
<proteinExistence type="predicted"/>
<evidence type="ECO:0000256" key="1">
    <source>
        <dbReference type="ARBA" id="ARBA00004429"/>
    </source>
</evidence>
<keyword evidence="10 11" id="KW-0472">Membrane</keyword>
<evidence type="ECO:0000259" key="13">
    <source>
        <dbReference type="PROSITE" id="PS51104"/>
    </source>
</evidence>
<dbReference type="GO" id="GO:0022877">
    <property type="term" value="F:protein-N(PI)-phosphohistidine-fructose phosphotransferase system transporter activity"/>
    <property type="evidence" value="ECO:0007669"/>
    <property type="project" value="InterPro"/>
</dbReference>
<dbReference type="Pfam" id="PF02302">
    <property type="entry name" value="PTS_IIB"/>
    <property type="match status" value="1"/>
</dbReference>
<dbReference type="InterPro" id="IPR013011">
    <property type="entry name" value="PTS_EIIB_2"/>
</dbReference>
<comment type="caution">
    <text evidence="14">The sequence shown here is derived from an EMBL/GenBank/DDBJ whole genome shotgun (WGS) entry which is preliminary data.</text>
</comment>
<feature type="domain" description="PTS EIIC type-2" evidence="13">
    <location>
        <begin position="225"/>
        <end position="560"/>
    </location>
</feature>
<evidence type="ECO:0000256" key="8">
    <source>
        <dbReference type="ARBA" id="ARBA00022692"/>
    </source>
</evidence>
<dbReference type="PANTHER" id="PTHR30505">
    <property type="entry name" value="FRUCTOSE-LIKE PERMEASE"/>
    <property type="match status" value="1"/>
</dbReference>
<accession>A0AAP8PH71</accession>
<dbReference type="AlphaFoldDB" id="A0AAP8PH71"/>
<evidence type="ECO:0000256" key="5">
    <source>
        <dbReference type="ARBA" id="ARBA00022597"/>
    </source>
</evidence>
<dbReference type="InterPro" id="IPR050864">
    <property type="entry name" value="Bacterial_PTS_Sugar_Transport"/>
</dbReference>
<dbReference type="InterPro" id="IPR006327">
    <property type="entry name" value="PTS_IIC_fruc"/>
</dbReference>
<feature type="transmembrane region" description="Helical" evidence="11">
    <location>
        <begin position="235"/>
        <end position="255"/>
    </location>
</feature>
<keyword evidence="5" id="KW-0762">Sugar transport</keyword>
<keyword evidence="2" id="KW-0813">Transport</keyword>
<gene>
    <name evidence="14" type="ORF">MC70_006300</name>
</gene>
<name>A0AAP8PH71_SERMA</name>
<dbReference type="FunFam" id="3.40.50.2300:FF:000014">
    <property type="entry name" value="PTS system fructose-like transporter subunit IIB"/>
    <property type="match status" value="1"/>
</dbReference>
<dbReference type="InterPro" id="IPR003353">
    <property type="entry name" value="PTS_IIB_fruc"/>
</dbReference>
<dbReference type="InterPro" id="IPR003352">
    <property type="entry name" value="PTS_EIIC"/>
</dbReference>
<keyword evidence="4" id="KW-0597">Phosphoprotein</keyword>
<dbReference type="GO" id="GO:0005351">
    <property type="term" value="F:carbohydrate:proton symporter activity"/>
    <property type="evidence" value="ECO:0007669"/>
    <property type="project" value="InterPro"/>
</dbReference>
<feature type="transmembrane region" description="Helical" evidence="11">
    <location>
        <begin position="488"/>
        <end position="509"/>
    </location>
</feature>
<evidence type="ECO:0000256" key="7">
    <source>
        <dbReference type="ARBA" id="ARBA00022683"/>
    </source>
</evidence>
<dbReference type="NCBIfam" id="TIGR01427">
    <property type="entry name" value="PTS_IIC_fructo"/>
    <property type="match status" value="1"/>
</dbReference>
<protein>
    <submittedName>
        <fullName evidence="14">PTS fructose transporter subunit IIBC</fullName>
    </submittedName>
</protein>
<dbReference type="Proteomes" id="UP000030378">
    <property type="component" value="Unassembled WGS sequence"/>
</dbReference>
<comment type="subcellular location">
    <subcellularLocation>
        <location evidence="1">Cell inner membrane</location>
        <topology evidence="1">Multi-pass membrane protein</topology>
    </subcellularLocation>
</comment>
<feature type="transmembrane region" description="Helical" evidence="11">
    <location>
        <begin position="414"/>
        <end position="442"/>
    </location>
</feature>
<dbReference type="InterPro" id="IPR036095">
    <property type="entry name" value="PTS_EIIB-like_sf"/>
</dbReference>
<dbReference type="InterPro" id="IPR003501">
    <property type="entry name" value="PTS_EIIB_2/3"/>
</dbReference>
<evidence type="ECO:0000256" key="2">
    <source>
        <dbReference type="ARBA" id="ARBA00022448"/>
    </source>
</evidence>
<keyword evidence="3" id="KW-1003">Cell membrane</keyword>
<feature type="transmembrane region" description="Helical" evidence="11">
    <location>
        <begin position="302"/>
        <end position="327"/>
    </location>
</feature>
<dbReference type="InterPro" id="IPR013014">
    <property type="entry name" value="PTS_EIIC_2"/>
</dbReference>
<sequence length="561" mass="57332">MKTLLMVDSSLGQARGHLAKRMLEAAAAKTGLTLVESLQDAELVAVAGQSAPADAGLNGKLVYVGDVEQAVREPEAFLARAKAEAETYQAPQAVAPVKADGQKRIVAITACPTGVAHTFMAAEAIESEAKKRGWWVKVETRGSVGAGNAITPEEVAAADLVIVAADIEVDLDKFAGKPMYRTSTGLALKKTAQELDKALAEAEVFQPQQRGSAAPAGKKKEGNGPYRHLLTGVSYMLPMVVAGGLCIALSFVFGIKAFEVKGTLAAALMQIGGGSAFALMVPVLAGFIAFSIADRPGLTPGLIGGMLAVSTGAGFLGGIIAGFLAGYVAKAISSKLRLPQSMEALKPILIIPLVASLITGLIMIYVVGTPVAKIMEGLTHWLQSLGTANAVLLGAILGAMMCTDMGGPVNKAAYAFGVALLSSSVYAPMAAIMAAGMVPPLAMGLATLLARHKFEKSEREGGKAALVLGLCFISEGAIPFAARDPMRVLPCCIAGGALTGALSMAFGAKLMAPHGGLFVLLIPGAITPVLLYLVAIAAGTLLAGVAYALLKRAETSVAAAA</sequence>
<reference evidence="15" key="1">
    <citation type="submission" date="2017-12" db="EMBL/GenBank/DDBJ databases">
        <title>FDA dAtabase for Regulatory Grade micrObial Sequences (FDA-ARGOS): Supporting development and validation of Infectious Disease Dx tests.</title>
        <authorList>
            <person name="Campos J."/>
            <person name="Goldberg B."/>
            <person name="Tallon L."/>
            <person name="Sadzewicz L."/>
            <person name="Sengamalay N."/>
            <person name="Ott S."/>
            <person name="Godinez A."/>
            <person name="Nagaraj S."/>
            <person name="Vavikolanu K."/>
            <person name="Vyas G."/>
            <person name="Nadendla S."/>
            <person name="Aluvathingal J."/>
            <person name="Geyer C."/>
            <person name="Nandy P."/>
            <person name="Hobson J."/>
            <person name="Sichtig H."/>
        </authorList>
    </citation>
    <scope>NUCLEOTIDE SEQUENCE [LARGE SCALE GENOMIC DNA]</scope>
    <source>
        <strain evidence="15">FDAARGOS_79</strain>
    </source>
</reference>
<dbReference type="NCBIfam" id="TIGR00829">
    <property type="entry name" value="FRU"/>
    <property type="match status" value="1"/>
</dbReference>
<organism evidence="14 15">
    <name type="scientific">Serratia marcescens</name>
    <dbReference type="NCBI Taxonomy" id="615"/>
    <lineage>
        <taxon>Bacteria</taxon>
        <taxon>Pseudomonadati</taxon>
        <taxon>Pseudomonadota</taxon>
        <taxon>Gammaproteobacteria</taxon>
        <taxon>Enterobacterales</taxon>
        <taxon>Yersiniaceae</taxon>
        <taxon>Serratia</taxon>
    </lineage>
</organism>
<keyword evidence="8 11" id="KW-0812">Transmembrane</keyword>
<dbReference type="Pfam" id="PF25554">
    <property type="entry name" value="PTS_EIIB_BC_N"/>
    <property type="match status" value="1"/>
</dbReference>
<evidence type="ECO:0000259" key="12">
    <source>
        <dbReference type="PROSITE" id="PS51099"/>
    </source>
</evidence>
<dbReference type="GO" id="GO:0009401">
    <property type="term" value="P:phosphoenolpyruvate-dependent sugar phosphotransferase system"/>
    <property type="evidence" value="ECO:0007669"/>
    <property type="project" value="UniProtKB-KW"/>
</dbReference>
<dbReference type="SUPFAM" id="SSF52794">
    <property type="entry name" value="PTS system IIB component-like"/>
    <property type="match status" value="2"/>
</dbReference>
<feature type="transmembrane region" description="Helical" evidence="11">
    <location>
        <begin position="348"/>
        <end position="368"/>
    </location>
</feature>
<feature type="domain" description="PTS EIIB type-2" evidence="12">
    <location>
        <begin position="105"/>
        <end position="200"/>
    </location>
</feature>
<keyword evidence="6" id="KW-0808">Transferase</keyword>
<dbReference type="RefSeq" id="WP_102984362.1">
    <property type="nucleotide sequence ID" value="NZ_CAMIRQ010000004.1"/>
</dbReference>
<dbReference type="EMBL" id="JTBC02000002">
    <property type="protein sequence ID" value="PNO69631.1"/>
    <property type="molecule type" value="Genomic_DNA"/>
</dbReference>
<dbReference type="PANTHER" id="PTHR30505:SF32">
    <property type="entry name" value="PTS SYSTEM FRUCTOSE-SPECIFIC EIIB'BC COMPONENT"/>
    <property type="match status" value="1"/>
</dbReference>
<evidence type="ECO:0000256" key="9">
    <source>
        <dbReference type="ARBA" id="ARBA00022989"/>
    </source>
</evidence>
<evidence type="ECO:0000256" key="10">
    <source>
        <dbReference type="ARBA" id="ARBA00023136"/>
    </source>
</evidence>